<proteinExistence type="predicted"/>
<name>A0A0V8HPL1_9BACI</name>
<keyword evidence="3" id="KW-1185">Reference proteome</keyword>
<keyword evidence="1" id="KW-0812">Transmembrane</keyword>
<evidence type="ECO:0000313" key="2">
    <source>
        <dbReference type="EMBL" id="SCB75352.1"/>
    </source>
</evidence>
<feature type="transmembrane region" description="Helical" evidence="1">
    <location>
        <begin position="29"/>
        <end position="49"/>
    </location>
</feature>
<dbReference type="EMBL" id="FMAU01000001">
    <property type="protein sequence ID" value="SCB75352.1"/>
    <property type="molecule type" value="Genomic_DNA"/>
</dbReference>
<feature type="transmembrane region" description="Helical" evidence="1">
    <location>
        <begin position="7"/>
        <end position="23"/>
    </location>
</feature>
<evidence type="ECO:0000313" key="3">
    <source>
        <dbReference type="Proteomes" id="UP000181997"/>
    </source>
</evidence>
<organism evidence="2 3">
    <name type="scientific">[Bacillus] enclensis</name>
    <dbReference type="NCBI Taxonomy" id="1402860"/>
    <lineage>
        <taxon>Bacteria</taxon>
        <taxon>Bacillati</taxon>
        <taxon>Bacillota</taxon>
        <taxon>Bacilli</taxon>
        <taxon>Bacillales</taxon>
        <taxon>Bacillaceae</taxon>
        <taxon>Rossellomorea</taxon>
    </lineage>
</organism>
<dbReference type="AlphaFoldDB" id="A0A0V8HPL1"/>
<protein>
    <submittedName>
        <fullName evidence="2">Uncharacterized protein</fullName>
    </submittedName>
</protein>
<dbReference type="Proteomes" id="UP000181997">
    <property type="component" value="Unassembled WGS sequence"/>
</dbReference>
<evidence type="ECO:0000256" key="1">
    <source>
        <dbReference type="SAM" id="Phobius"/>
    </source>
</evidence>
<sequence length="63" mass="7443">MVKKSIRYPIIYLLALTIWQGITNGPIKWTTNLSICFFIFLAMLLVNWANKPYNWKKDKGKTH</sequence>
<gene>
    <name evidence="2" type="ORF">GA0061094_0281</name>
</gene>
<accession>A0A0V8HPL1</accession>
<keyword evidence="1" id="KW-0472">Membrane</keyword>
<reference evidence="3" key="1">
    <citation type="submission" date="2016-08" db="EMBL/GenBank/DDBJ databases">
        <authorList>
            <person name="Varghese N."/>
            <person name="Submissions Spin"/>
        </authorList>
    </citation>
    <scope>NUCLEOTIDE SEQUENCE [LARGE SCALE GENOMIC DNA]</scope>
    <source>
        <strain evidence="3">SGD-1123</strain>
    </source>
</reference>
<keyword evidence="1" id="KW-1133">Transmembrane helix</keyword>